<keyword evidence="1 4" id="KW-0808">Transferase</keyword>
<accession>A0A158E710</accession>
<dbReference type="Pfam" id="PF00534">
    <property type="entry name" value="Glycos_transf_1"/>
    <property type="match status" value="1"/>
</dbReference>
<evidence type="ECO:0000313" key="5">
    <source>
        <dbReference type="Proteomes" id="UP000054978"/>
    </source>
</evidence>
<dbReference type="PANTHER" id="PTHR46401:SF2">
    <property type="entry name" value="GLYCOSYLTRANSFERASE WBBK-RELATED"/>
    <property type="match status" value="1"/>
</dbReference>
<protein>
    <submittedName>
        <fullName evidence="4">Group 1 glycosyl transferase</fullName>
    </submittedName>
</protein>
<dbReference type="GO" id="GO:0009103">
    <property type="term" value="P:lipopolysaccharide biosynthetic process"/>
    <property type="evidence" value="ECO:0007669"/>
    <property type="project" value="TreeGrafter"/>
</dbReference>
<dbReference type="GO" id="GO:0016757">
    <property type="term" value="F:glycosyltransferase activity"/>
    <property type="evidence" value="ECO:0007669"/>
    <property type="project" value="InterPro"/>
</dbReference>
<organism evidence="4 5">
    <name type="scientific">Caballeronia ptereochthonis</name>
    <dbReference type="NCBI Taxonomy" id="1777144"/>
    <lineage>
        <taxon>Bacteria</taxon>
        <taxon>Pseudomonadati</taxon>
        <taxon>Pseudomonadota</taxon>
        <taxon>Betaproteobacteria</taxon>
        <taxon>Burkholderiales</taxon>
        <taxon>Burkholderiaceae</taxon>
        <taxon>Caballeronia</taxon>
    </lineage>
</organism>
<sequence>MKPAPIPSSDAPNMDTSIATNKLVYNGRFTSQKTTGVQRVARELVAALVQLPQGSHVTLAVPPQSGLDPVQGAETVKLGFGKGVFWEQIVLPLFAGRSRIVNLSNSGSIFRANQIIYMHDAAVFDTPSHFSWKFRTWYHVMFWILARTSSCVLTNSKFSRDRLAHHVGVPAERIGVVPLAADHLDHITPDTSVIDELKLTKRRYVLAVSSMNPTKNFKRLVEAFMRLNDPSIDLVIVGMKNAAIFGRAHDLSSAPNIKQAGYVSDEKLKALYQHAACFLYPSIYEGFGIPPLEAMRNGCPTLVGRAAALPETCGDASIYCDPYSVDDIASKLRELLDSPELSEDLKRRGLAHAERFRWTESARLLQQFIDKPQ</sequence>
<dbReference type="SUPFAM" id="SSF53756">
    <property type="entry name" value="UDP-Glycosyltransferase/glycogen phosphorylase"/>
    <property type="match status" value="1"/>
</dbReference>
<evidence type="ECO:0000256" key="1">
    <source>
        <dbReference type="ARBA" id="ARBA00022679"/>
    </source>
</evidence>
<proteinExistence type="predicted"/>
<dbReference type="Gene3D" id="3.40.50.2000">
    <property type="entry name" value="Glycogen Phosphorylase B"/>
    <property type="match status" value="2"/>
</dbReference>
<feature type="domain" description="Glycosyl transferase family 1" evidence="2">
    <location>
        <begin position="198"/>
        <end position="349"/>
    </location>
</feature>
<dbReference type="EMBL" id="FCOB02000052">
    <property type="protein sequence ID" value="SAL02671.1"/>
    <property type="molecule type" value="Genomic_DNA"/>
</dbReference>
<dbReference type="InterPro" id="IPR001296">
    <property type="entry name" value="Glyco_trans_1"/>
</dbReference>
<name>A0A158E710_9BURK</name>
<feature type="domain" description="Glycosyltransferase subfamily 4-like N-terminal" evidence="3">
    <location>
        <begin position="36"/>
        <end position="182"/>
    </location>
</feature>
<reference evidence="4" key="1">
    <citation type="submission" date="2016-01" db="EMBL/GenBank/DDBJ databases">
        <authorList>
            <person name="Peeters C."/>
        </authorList>
    </citation>
    <scope>NUCLEOTIDE SEQUENCE [LARGE SCALE GENOMIC DNA]</scope>
    <source>
        <strain evidence="4">LMG 29326</strain>
    </source>
</reference>
<comment type="caution">
    <text evidence="4">The sequence shown here is derived from an EMBL/GenBank/DDBJ whole genome shotgun (WGS) entry which is preliminary data.</text>
</comment>
<dbReference type="InterPro" id="IPR028098">
    <property type="entry name" value="Glyco_trans_4-like_N"/>
</dbReference>
<evidence type="ECO:0000313" key="4">
    <source>
        <dbReference type="EMBL" id="SAL02671.1"/>
    </source>
</evidence>
<keyword evidence="5" id="KW-1185">Reference proteome</keyword>
<dbReference type="STRING" id="1777144.AWB83_06638"/>
<dbReference type="PANTHER" id="PTHR46401">
    <property type="entry name" value="GLYCOSYLTRANSFERASE WBBK-RELATED"/>
    <property type="match status" value="1"/>
</dbReference>
<evidence type="ECO:0000259" key="3">
    <source>
        <dbReference type="Pfam" id="PF13439"/>
    </source>
</evidence>
<dbReference type="AlphaFoldDB" id="A0A158E710"/>
<gene>
    <name evidence="4" type="ORF">AWB83_06638</name>
</gene>
<evidence type="ECO:0000259" key="2">
    <source>
        <dbReference type="Pfam" id="PF00534"/>
    </source>
</evidence>
<dbReference type="Proteomes" id="UP000054978">
    <property type="component" value="Unassembled WGS sequence"/>
</dbReference>
<dbReference type="Pfam" id="PF13439">
    <property type="entry name" value="Glyco_transf_4"/>
    <property type="match status" value="1"/>
</dbReference>
<dbReference type="CDD" id="cd03809">
    <property type="entry name" value="GT4_MtfB-like"/>
    <property type="match status" value="1"/>
</dbReference>